<accession>A0A4V6A596</accession>
<reference evidence="1 2" key="2">
    <citation type="journal article" date="2019" name="G3 (Bethesda)">
        <title>Hybrid Assembly of the Genome of the Entomopathogenic Nematode Steinernema carpocapsae Identifies the X-Chromosome.</title>
        <authorList>
            <person name="Serra L."/>
            <person name="Macchietto M."/>
            <person name="Macias-Munoz A."/>
            <person name="McGill C.J."/>
            <person name="Rodriguez I.M."/>
            <person name="Rodriguez B."/>
            <person name="Murad R."/>
            <person name="Mortazavi A."/>
        </authorList>
    </citation>
    <scope>NUCLEOTIDE SEQUENCE [LARGE SCALE GENOMIC DNA]</scope>
    <source>
        <strain evidence="1 2">ALL</strain>
    </source>
</reference>
<dbReference type="AlphaFoldDB" id="A0A4V6A596"/>
<gene>
    <name evidence="1" type="ORF">L596_013826</name>
</gene>
<evidence type="ECO:0008006" key="3">
    <source>
        <dbReference type="Google" id="ProtNLM"/>
    </source>
</evidence>
<evidence type="ECO:0000313" key="1">
    <source>
        <dbReference type="EMBL" id="TKR89775.1"/>
    </source>
</evidence>
<dbReference type="Proteomes" id="UP000298663">
    <property type="component" value="Unassembled WGS sequence"/>
</dbReference>
<sequence length="306" mass="32853">MVAIGLAFIQTCKAQNCASNEVYTSSCSYCEESCYPWRVKCGFDLNPGCTSGQAKCICPAGFEVARDACGGCQNRTICPKTQECPSYDAANCAEQGKACNYVQICIRASALNYGQCVPNTTETTMTPEPTFETTTAVDPCENVICSCGEMCWATGYGNGTECVPFGACYQGLDNCTEQLCNDTGMSTGTPPNCHLGFVCQPLPTEPTQAPVPTTTHYCPSGQRFLITFLNNRAGQCLPEDTIDNPCKYLRCQSGFVCATQAVAGCPCCNLNARCLPSNSTHYTSAVTQPITTSTKAPCDPRTRRHH</sequence>
<comment type="caution">
    <text evidence="1">The sequence shown here is derived from an EMBL/GenBank/DDBJ whole genome shotgun (WGS) entry which is preliminary data.</text>
</comment>
<keyword evidence="2" id="KW-1185">Reference proteome</keyword>
<protein>
    <recommendedName>
        <fullName evidence="3">TIL domain-containing protein</fullName>
    </recommendedName>
</protein>
<evidence type="ECO:0000313" key="2">
    <source>
        <dbReference type="Proteomes" id="UP000298663"/>
    </source>
</evidence>
<name>A0A4V6A596_STECR</name>
<proteinExistence type="predicted"/>
<dbReference type="EMBL" id="AZBU02000003">
    <property type="protein sequence ID" value="TKR89775.1"/>
    <property type="molecule type" value="Genomic_DNA"/>
</dbReference>
<organism evidence="1 2">
    <name type="scientific">Steinernema carpocapsae</name>
    <name type="common">Entomopathogenic nematode</name>
    <dbReference type="NCBI Taxonomy" id="34508"/>
    <lineage>
        <taxon>Eukaryota</taxon>
        <taxon>Metazoa</taxon>
        <taxon>Ecdysozoa</taxon>
        <taxon>Nematoda</taxon>
        <taxon>Chromadorea</taxon>
        <taxon>Rhabditida</taxon>
        <taxon>Tylenchina</taxon>
        <taxon>Panagrolaimomorpha</taxon>
        <taxon>Strongyloidoidea</taxon>
        <taxon>Steinernematidae</taxon>
        <taxon>Steinernema</taxon>
    </lineage>
</organism>
<reference evidence="1 2" key="1">
    <citation type="journal article" date="2015" name="Genome Biol.">
        <title>Comparative genomics of Steinernema reveals deeply conserved gene regulatory networks.</title>
        <authorList>
            <person name="Dillman A.R."/>
            <person name="Macchietto M."/>
            <person name="Porter C.F."/>
            <person name="Rogers A."/>
            <person name="Williams B."/>
            <person name="Antoshechkin I."/>
            <person name="Lee M.M."/>
            <person name="Goodwin Z."/>
            <person name="Lu X."/>
            <person name="Lewis E.E."/>
            <person name="Goodrich-Blair H."/>
            <person name="Stock S.P."/>
            <person name="Adams B.J."/>
            <person name="Sternberg P.W."/>
            <person name="Mortazavi A."/>
        </authorList>
    </citation>
    <scope>NUCLEOTIDE SEQUENCE [LARGE SCALE GENOMIC DNA]</scope>
    <source>
        <strain evidence="1 2">ALL</strain>
    </source>
</reference>